<accession>A0A1E2RY63</accession>
<dbReference type="STRING" id="1177755.A7A08_01919"/>
<evidence type="ECO:0000313" key="2">
    <source>
        <dbReference type="Proteomes" id="UP000095087"/>
    </source>
</evidence>
<dbReference type="OrthoDB" id="7867040at2"/>
<proteinExistence type="predicted"/>
<reference evidence="1 2" key="1">
    <citation type="submission" date="2016-07" db="EMBL/GenBank/DDBJ databases">
        <title>Draft genome sequence of Methyloligella halotolerans C2T (VKM B-2706T=CCUG 61687T=DSM 25045T), a halotolerant polyhydroxybutyrate accumulating methylotroph.</title>
        <authorList>
            <person name="Vasilenko O.V."/>
            <person name="Doronina N.V."/>
            <person name="Poroshina M.N."/>
            <person name="Tarlachkov S.V."/>
            <person name="Trotsenko Y.A."/>
        </authorList>
    </citation>
    <scope>NUCLEOTIDE SEQUENCE [LARGE SCALE GENOMIC DNA]</scope>
    <source>
        <strain evidence="1 2">VKM B-2706</strain>
    </source>
</reference>
<protein>
    <submittedName>
        <fullName evidence="1">Uncharacterized protein</fullName>
    </submittedName>
</protein>
<gene>
    <name evidence="1" type="ORF">A7A08_01919</name>
</gene>
<comment type="caution">
    <text evidence="1">The sequence shown here is derived from an EMBL/GenBank/DDBJ whole genome shotgun (WGS) entry which is preliminary data.</text>
</comment>
<name>A0A1E2RY63_9HYPH</name>
<dbReference type="PATRIC" id="fig|1177755.3.peg.1923"/>
<dbReference type="RefSeq" id="WP_069095182.1">
    <property type="nucleotide sequence ID" value="NZ_MASI01000004.1"/>
</dbReference>
<dbReference type="AlphaFoldDB" id="A0A1E2RY63"/>
<dbReference type="Proteomes" id="UP000095087">
    <property type="component" value="Unassembled WGS sequence"/>
</dbReference>
<dbReference type="EMBL" id="MASI01000004">
    <property type="protein sequence ID" value="ODA67173.1"/>
    <property type="molecule type" value="Genomic_DNA"/>
</dbReference>
<sequence length="178" mass="19080">MSYYNTIDGKGLQAAGQVQIPQREGAEWLVGVGFRCWLAGYDTGDIACWETGWNEYNRALGPERAKRAVTELACWVRALRGCASRKIEYYPYGCAGFCADECMAMSLIAASQHHRCPAMQACALALTGSDLVDPVIEAANAFADVLQEADQRLNPDAVTALSAISRNAAPVASVAGRG</sequence>
<organism evidence="1 2">
    <name type="scientific">Methyloligella halotolerans</name>
    <dbReference type="NCBI Taxonomy" id="1177755"/>
    <lineage>
        <taxon>Bacteria</taxon>
        <taxon>Pseudomonadati</taxon>
        <taxon>Pseudomonadota</taxon>
        <taxon>Alphaproteobacteria</taxon>
        <taxon>Hyphomicrobiales</taxon>
        <taxon>Hyphomicrobiaceae</taxon>
        <taxon>Methyloligella</taxon>
    </lineage>
</organism>
<keyword evidence="2" id="KW-1185">Reference proteome</keyword>
<evidence type="ECO:0000313" key="1">
    <source>
        <dbReference type="EMBL" id="ODA67173.1"/>
    </source>
</evidence>